<protein>
    <submittedName>
        <fullName evidence="3">Exopolyphosphatase</fullName>
    </submittedName>
</protein>
<proteinExistence type="inferred from homology"/>
<dbReference type="InterPro" id="IPR003695">
    <property type="entry name" value="Ppx_GppA_N"/>
</dbReference>
<dbReference type="Proteomes" id="UP000468668">
    <property type="component" value="Unassembled WGS sequence"/>
</dbReference>
<keyword evidence="4" id="KW-1185">Reference proteome</keyword>
<dbReference type="GO" id="GO:0006357">
    <property type="term" value="P:regulation of transcription by RNA polymerase II"/>
    <property type="evidence" value="ECO:0007669"/>
    <property type="project" value="TreeGrafter"/>
</dbReference>
<dbReference type="EMBL" id="WAJR01000008">
    <property type="protein sequence ID" value="KAB1640899.1"/>
    <property type="molecule type" value="Genomic_DNA"/>
</dbReference>
<dbReference type="RefSeq" id="WP_158049346.1">
    <property type="nucleotide sequence ID" value="NZ_WAJR01000008.1"/>
</dbReference>
<sequence length="320" mass="34792">MANYGVIDLGSNSVRLVIFDVKDGISKKKPITCKDFRSIINDKVMAGLSAYVEAGEFTQEGIARAVGVLSGHLKRARYFNCVRTDIFATAVLRNCTNSRKAIRAIEEAIGAPVNLLSARDEAHLSFTGASCDRTIEKGTVVDLGGGSTELIRVEEGRDFDDVSIGQGSLSSYAGYVEFVMPQADEVEAIERAFLDQVAKTPVDLKKYRAETLYGVGGSARAAAKLYAQMTGESCRPKTLTPEHFDALLDLLENNPSKFAHLAARAVPERIHTVGPGCVILSTLMQKLDARKLEICKRGVREGYLIERMLGNAPCSRVKAQ</sequence>
<dbReference type="Gene3D" id="3.30.420.40">
    <property type="match status" value="1"/>
</dbReference>
<comment type="caution">
    <text evidence="3">The sequence shown here is derived from an EMBL/GenBank/DDBJ whole genome shotgun (WGS) entry which is preliminary data.</text>
</comment>
<evidence type="ECO:0000259" key="2">
    <source>
        <dbReference type="Pfam" id="PF02541"/>
    </source>
</evidence>
<dbReference type="Pfam" id="PF02541">
    <property type="entry name" value="Ppx-GppA"/>
    <property type="match status" value="1"/>
</dbReference>
<dbReference type="SUPFAM" id="SSF53067">
    <property type="entry name" value="Actin-like ATPase domain"/>
    <property type="match status" value="2"/>
</dbReference>
<comment type="similarity">
    <text evidence="1">Belongs to the GppA/Ppx family.</text>
</comment>
<dbReference type="GeneID" id="98657716"/>
<dbReference type="PANTHER" id="PTHR30005">
    <property type="entry name" value="EXOPOLYPHOSPHATASE"/>
    <property type="match status" value="1"/>
</dbReference>
<evidence type="ECO:0000313" key="4">
    <source>
        <dbReference type="Proteomes" id="UP000468668"/>
    </source>
</evidence>
<accession>A0A6N6NPD6</accession>
<evidence type="ECO:0000313" key="3">
    <source>
        <dbReference type="EMBL" id="KAB1640899.1"/>
    </source>
</evidence>
<dbReference type="OrthoDB" id="9793035at2"/>
<name>A0A6N6NPD6_9ACTN</name>
<organism evidence="3 4">
    <name type="scientific">Ellagibacter isourolithinifaciens</name>
    <dbReference type="NCBI Taxonomy" id="2137581"/>
    <lineage>
        <taxon>Bacteria</taxon>
        <taxon>Bacillati</taxon>
        <taxon>Actinomycetota</taxon>
        <taxon>Coriobacteriia</taxon>
        <taxon>Eggerthellales</taxon>
        <taxon>Eggerthellaceae</taxon>
        <taxon>Ellagibacter</taxon>
    </lineage>
</organism>
<feature type="domain" description="Ppx/GppA phosphatase N-terminal" evidence="2">
    <location>
        <begin position="48"/>
        <end position="308"/>
    </location>
</feature>
<dbReference type="PANTHER" id="PTHR30005:SF0">
    <property type="entry name" value="RETROGRADE REGULATION PROTEIN 2"/>
    <property type="match status" value="1"/>
</dbReference>
<dbReference type="AlphaFoldDB" id="A0A6N6NPD6"/>
<dbReference type="CDD" id="cd24052">
    <property type="entry name" value="ASKHA_NBD_HpPPX-GppA-like"/>
    <property type="match status" value="1"/>
</dbReference>
<gene>
    <name evidence="3" type="ORF">F8C90_04765</name>
</gene>
<dbReference type="Gene3D" id="3.30.420.150">
    <property type="entry name" value="Exopolyphosphatase. Domain 2"/>
    <property type="match status" value="1"/>
</dbReference>
<dbReference type="InterPro" id="IPR043129">
    <property type="entry name" value="ATPase_NBD"/>
</dbReference>
<reference evidence="3 4" key="1">
    <citation type="submission" date="2019-09" db="EMBL/GenBank/DDBJ databases">
        <title>Whole genome shotgun sequencing (WGS) of Ellagibacter isourolithinifaciens DSM 104140(T) and Adlercreutzia muris DSM 29508(T).</title>
        <authorList>
            <person name="Stoll D.A."/>
            <person name="Danylec N."/>
            <person name="Huch M."/>
        </authorList>
    </citation>
    <scope>NUCLEOTIDE SEQUENCE [LARGE SCALE GENOMIC DNA]</scope>
    <source>
        <strain evidence="3 4">DSM 104140</strain>
    </source>
</reference>
<dbReference type="InterPro" id="IPR050273">
    <property type="entry name" value="GppA/Ppx_hydrolase"/>
</dbReference>
<evidence type="ECO:0000256" key="1">
    <source>
        <dbReference type="ARBA" id="ARBA00007125"/>
    </source>
</evidence>